<dbReference type="VEuPathDB" id="FungiDB:VP01_891g11"/>
<protein>
    <submittedName>
        <fullName evidence="1">Uncharacterized protein</fullName>
    </submittedName>
</protein>
<sequence length="165" mass="18601">MPGRPGEQSHIKTIVAAVSKRFSEVDTLKPDGSNLRQWERLLCHHALEYFGNPDFFAPNENQLVDPSDEKVGRRIINASVHTDLTYNVLNLPTTADVFSHLMMNFCVVNRAAQLQGWLKFIHTNPAAHDTTASLHEAFRNSAKTSCKQGMTLGWDEWLDHSSKLT</sequence>
<dbReference type="AlphaFoldDB" id="A0A0L6U8S7"/>
<dbReference type="EMBL" id="LAVV01014515">
    <property type="protein sequence ID" value="KNZ44697.1"/>
    <property type="molecule type" value="Genomic_DNA"/>
</dbReference>
<reference evidence="1 2" key="1">
    <citation type="submission" date="2015-08" db="EMBL/GenBank/DDBJ databases">
        <title>Next Generation Sequencing and Analysis of the Genome of Puccinia sorghi L Schw, the Causal Agent of Maize Common Rust.</title>
        <authorList>
            <person name="Rochi L."/>
            <person name="Burguener G."/>
            <person name="Darino M."/>
            <person name="Turjanski A."/>
            <person name="Kreff E."/>
            <person name="Dieguez M.J."/>
            <person name="Sacco F."/>
        </authorList>
    </citation>
    <scope>NUCLEOTIDE SEQUENCE [LARGE SCALE GENOMIC DNA]</scope>
    <source>
        <strain evidence="1 2">RO10H11247</strain>
    </source>
</reference>
<accession>A0A0L6U8S7</accession>
<evidence type="ECO:0000313" key="2">
    <source>
        <dbReference type="Proteomes" id="UP000037035"/>
    </source>
</evidence>
<organism evidence="1 2">
    <name type="scientific">Puccinia sorghi</name>
    <dbReference type="NCBI Taxonomy" id="27349"/>
    <lineage>
        <taxon>Eukaryota</taxon>
        <taxon>Fungi</taxon>
        <taxon>Dikarya</taxon>
        <taxon>Basidiomycota</taxon>
        <taxon>Pucciniomycotina</taxon>
        <taxon>Pucciniomycetes</taxon>
        <taxon>Pucciniales</taxon>
        <taxon>Pucciniaceae</taxon>
        <taxon>Puccinia</taxon>
    </lineage>
</organism>
<name>A0A0L6U8S7_9BASI</name>
<keyword evidence="2" id="KW-1185">Reference proteome</keyword>
<comment type="caution">
    <text evidence="1">The sequence shown here is derived from an EMBL/GenBank/DDBJ whole genome shotgun (WGS) entry which is preliminary data.</text>
</comment>
<proteinExistence type="predicted"/>
<dbReference type="OrthoDB" id="2507272at2759"/>
<dbReference type="Proteomes" id="UP000037035">
    <property type="component" value="Unassembled WGS sequence"/>
</dbReference>
<gene>
    <name evidence="1" type="ORF">VP01_891g11</name>
</gene>
<evidence type="ECO:0000313" key="1">
    <source>
        <dbReference type="EMBL" id="KNZ44697.1"/>
    </source>
</evidence>